<feature type="region of interest" description="Disordered" evidence="1">
    <location>
        <begin position="307"/>
        <end position="332"/>
    </location>
</feature>
<dbReference type="GO" id="GO:0003677">
    <property type="term" value="F:DNA binding"/>
    <property type="evidence" value="ECO:0007669"/>
    <property type="project" value="TreeGrafter"/>
</dbReference>
<keyword evidence="4" id="KW-1185">Reference proteome</keyword>
<evidence type="ECO:0000313" key="3">
    <source>
        <dbReference type="EMBL" id="KAF1811574.1"/>
    </source>
</evidence>
<feature type="region of interest" description="Disordered" evidence="1">
    <location>
        <begin position="97"/>
        <end position="198"/>
    </location>
</feature>
<evidence type="ECO:0000313" key="5">
    <source>
        <dbReference type="RefSeq" id="XP_033533205.1"/>
    </source>
</evidence>
<dbReference type="PANTHER" id="PTHR23389:SF3">
    <property type="entry name" value="CHROMOSOME TRANSMISSION FIDELITY PROTEIN 18 HOMOLOG"/>
    <property type="match status" value="1"/>
</dbReference>
<dbReference type="InterPro" id="IPR003959">
    <property type="entry name" value="ATPase_AAA_core"/>
</dbReference>
<dbReference type="SUPFAM" id="SSF52540">
    <property type="entry name" value="P-loop containing nucleoside triphosphate hydrolases"/>
    <property type="match status" value="1"/>
</dbReference>
<feature type="compositionally biased region" description="Low complexity" evidence="1">
    <location>
        <begin position="318"/>
        <end position="329"/>
    </location>
</feature>
<dbReference type="InterPro" id="IPR027417">
    <property type="entry name" value="P-loop_NTPase"/>
</dbReference>
<dbReference type="AlphaFoldDB" id="A0A6G1G0J5"/>
<dbReference type="OrthoDB" id="2195431at2759"/>
<dbReference type="Pfam" id="PF00004">
    <property type="entry name" value="AAA"/>
    <property type="match status" value="1"/>
</dbReference>
<dbReference type="GO" id="GO:0005634">
    <property type="term" value="C:nucleus"/>
    <property type="evidence" value="ECO:0007669"/>
    <property type="project" value="TreeGrafter"/>
</dbReference>
<dbReference type="Gene3D" id="3.40.50.300">
    <property type="entry name" value="P-loop containing nucleotide triphosphate hydrolases"/>
    <property type="match status" value="1"/>
</dbReference>
<feature type="compositionally biased region" description="Polar residues" evidence="1">
    <location>
        <begin position="103"/>
        <end position="112"/>
    </location>
</feature>
<dbReference type="CDD" id="cd00009">
    <property type="entry name" value="AAA"/>
    <property type="match status" value="1"/>
</dbReference>
<dbReference type="SMART" id="SM00382">
    <property type="entry name" value="AAA"/>
    <property type="match status" value="1"/>
</dbReference>
<reference evidence="3 5" key="1">
    <citation type="submission" date="2020-01" db="EMBL/GenBank/DDBJ databases">
        <authorList>
            <consortium name="DOE Joint Genome Institute"/>
            <person name="Haridas S."/>
            <person name="Albert R."/>
            <person name="Binder M."/>
            <person name="Bloem J."/>
            <person name="Labutti K."/>
            <person name="Salamov A."/>
            <person name="Andreopoulos B."/>
            <person name="Baker S.E."/>
            <person name="Barry K."/>
            <person name="Bills G."/>
            <person name="Bluhm B.H."/>
            <person name="Cannon C."/>
            <person name="Castanera R."/>
            <person name="Culley D.E."/>
            <person name="Daum C."/>
            <person name="Ezra D."/>
            <person name="Gonzalez J.B."/>
            <person name="Henrissat B."/>
            <person name="Kuo A."/>
            <person name="Liang C."/>
            <person name="Lipzen A."/>
            <person name="Lutzoni F."/>
            <person name="Magnuson J."/>
            <person name="Mondo S."/>
            <person name="Nolan M."/>
            <person name="Ohm R."/>
            <person name="Pangilinan J."/>
            <person name="Park H.-J."/>
            <person name="Ramirez L."/>
            <person name="Alfaro M."/>
            <person name="Sun H."/>
            <person name="Tritt A."/>
            <person name="Yoshinaga Y."/>
            <person name="Zwiers L.-H."/>
            <person name="Turgeon B.G."/>
            <person name="Goodwin S.B."/>
            <person name="Spatafora J.W."/>
            <person name="Crous P.W."/>
            <person name="Grigoriev I.V."/>
        </authorList>
    </citation>
    <scope>NUCLEOTIDE SEQUENCE</scope>
    <source>
        <strain evidence="3 5">CBS 781.70</strain>
    </source>
</reference>
<dbReference type="GeneID" id="54423140"/>
<dbReference type="Proteomes" id="UP000504638">
    <property type="component" value="Unplaced"/>
</dbReference>
<accession>A0A6G1G0J5</accession>
<dbReference type="InterPro" id="IPR003593">
    <property type="entry name" value="AAA+_ATPase"/>
</dbReference>
<evidence type="ECO:0000256" key="1">
    <source>
        <dbReference type="SAM" id="MobiDB-lite"/>
    </source>
</evidence>
<gene>
    <name evidence="3 5" type="ORF">P152DRAFT_508107</name>
</gene>
<reference evidence="5" key="3">
    <citation type="submission" date="2025-04" db="UniProtKB">
        <authorList>
            <consortium name="RefSeq"/>
        </authorList>
    </citation>
    <scope>IDENTIFICATION</scope>
    <source>
        <strain evidence="5">CBS 781.70</strain>
    </source>
</reference>
<evidence type="ECO:0000259" key="2">
    <source>
        <dbReference type="SMART" id="SM00382"/>
    </source>
</evidence>
<feature type="region of interest" description="Disordered" evidence="1">
    <location>
        <begin position="808"/>
        <end position="830"/>
    </location>
</feature>
<feature type="domain" description="AAA+ ATPase" evidence="2">
    <location>
        <begin position="393"/>
        <end position="562"/>
    </location>
</feature>
<dbReference type="PANTHER" id="PTHR23389">
    <property type="entry name" value="CHROMOSOME TRANSMISSION FIDELITY FACTOR 18"/>
    <property type="match status" value="1"/>
</dbReference>
<feature type="compositionally biased region" description="Polar residues" evidence="1">
    <location>
        <begin position="151"/>
        <end position="162"/>
    </location>
</feature>
<evidence type="ECO:0000313" key="4">
    <source>
        <dbReference type="Proteomes" id="UP000504638"/>
    </source>
</evidence>
<proteinExistence type="predicted"/>
<feature type="region of interest" description="Disordered" evidence="1">
    <location>
        <begin position="1058"/>
        <end position="1080"/>
    </location>
</feature>
<dbReference type="GO" id="GO:0005524">
    <property type="term" value="F:ATP binding"/>
    <property type="evidence" value="ECO:0007669"/>
    <property type="project" value="InterPro"/>
</dbReference>
<dbReference type="RefSeq" id="XP_033533205.1">
    <property type="nucleotide sequence ID" value="XM_033682570.1"/>
</dbReference>
<organism evidence="3">
    <name type="scientific">Eremomyces bilateralis CBS 781.70</name>
    <dbReference type="NCBI Taxonomy" id="1392243"/>
    <lineage>
        <taxon>Eukaryota</taxon>
        <taxon>Fungi</taxon>
        <taxon>Dikarya</taxon>
        <taxon>Ascomycota</taxon>
        <taxon>Pezizomycotina</taxon>
        <taxon>Dothideomycetes</taxon>
        <taxon>Dothideomycetes incertae sedis</taxon>
        <taxon>Eremomycetales</taxon>
        <taxon>Eremomycetaceae</taxon>
        <taxon>Eremomyces</taxon>
    </lineage>
</organism>
<name>A0A6G1G0J5_9PEZI</name>
<dbReference type="GO" id="GO:0016887">
    <property type="term" value="F:ATP hydrolysis activity"/>
    <property type="evidence" value="ECO:0007669"/>
    <property type="project" value="InterPro"/>
</dbReference>
<reference evidence="5" key="2">
    <citation type="submission" date="2020-04" db="EMBL/GenBank/DDBJ databases">
        <authorList>
            <consortium name="NCBI Genome Project"/>
        </authorList>
    </citation>
    <scope>NUCLEOTIDE SEQUENCE</scope>
    <source>
        <strain evidence="5">CBS 781.70</strain>
    </source>
</reference>
<protein>
    <recommendedName>
        <fullName evidence="2">AAA+ ATPase domain-containing protein</fullName>
    </recommendedName>
</protein>
<sequence length="1121" mass="122549">MTISSSPYIPSSFDPALHLHSENLLPEVFHPVSSHSDEFEAIEQVRAEDIARKTASGIVIQHRAWKTCDAFRSDEDRPIRSPLRDVYDPTQLTSILIEDTDESQNTYRTVLPSSPPGVNRTTMSSPVLYPRSPTPTQQDMYSPRKRRRLEGSTSILTESPSKGNRLPDEISESRGPFLFSDDSDTEDGTFEVKSPATGNQENFVPIPLASAGKPLAAHHCSPRFNPVEFNDVTKFDSLASNTVSNPSSFTIRTSAGQTIYLPPRRISPTVSYQTEVALRSTTAPGHANKSYYGIEIHHLLDELAAESTSTPSKDSIDSSTTPSELLSSSRPGQKVQLWTEKYRAKSFTSLLGDERTHRRVLHWLKSWDPLVFSSSKRSSKQSSLRTKEPADLTRKILLLTGPPGLGKTTLAHVCGRHAGYEVQEINASDERSANVVKTRIKDMLGTENVRTATFSGQEQGRNGQMKPAAGKPVCIVVDEVDGAAASSGAGGESGFIKAILDLVALDQRNTLQPFSDAPAKKAKSRFRMRRPLILICNDLYATSLRLLRQSPAVEIIHVRPPPISAVATRLDTVFRKEGIAADSDAIRRICETIWSTESKKSARFNPANGDGDVRSIMVAAEWIARRWMAECTRPGLALNRLTKPWVEDAVVADFAAGGKGARAIGRTSARDVVNKIFTEHAGLSTMEINHLQGKIQPSASDRKGASGVSEGVKRGAFEKLRHVVEACGEVDRVVSDTFAAYPEHPYQDDTIFSKPTLAHEYLHFHDQISSRVHASHEWELGSYLSLAPLALHNLFAVPAAVASRNEAPLNHAPRGLNGTKDPSAQPGRFPGDHAEKEYAALLSHMESILPHPTSSTFRNNNLIVLELVPYLLRILSPGIKVVGVGGTKGATASFACVRKASEKAMLALSVNAALATGITFERVRIENTSAAEQDPDEKGEQLDQPTKSMAQAQANMGWVYRLQPAIDTLSNFDSLAYDGERVSFAVRRLLEEERRREESSRLLAMRKERMGPDNPEDAQPSAGLKAMLASIPTAAVEVSNAPLKDFFGRVIAQPSVSEPNRAAGGSANGTTNLPNTPGDLGMTDGFDVTDEDDVWLNYHEGFSRAVKKAVTLDEFLEAFTS</sequence>
<dbReference type="EMBL" id="ML975161">
    <property type="protein sequence ID" value="KAF1811574.1"/>
    <property type="molecule type" value="Genomic_DNA"/>
</dbReference>